<dbReference type="EMBL" id="JAGISH010000031">
    <property type="protein sequence ID" value="MBP0485203.1"/>
    <property type="molecule type" value="Genomic_DNA"/>
</dbReference>
<proteinExistence type="predicted"/>
<evidence type="ECO:0000256" key="1">
    <source>
        <dbReference type="SAM" id="MobiDB-lite"/>
    </source>
</evidence>
<comment type="caution">
    <text evidence="2">The sequence shown here is derived from an EMBL/GenBank/DDBJ whole genome shotgun (WGS) entry which is preliminary data.</text>
</comment>
<dbReference type="Proteomes" id="UP000675940">
    <property type="component" value="Unassembled WGS sequence"/>
</dbReference>
<evidence type="ECO:0000313" key="3">
    <source>
        <dbReference type="Proteomes" id="UP000675940"/>
    </source>
</evidence>
<accession>A0A940MSI8</accession>
<protein>
    <submittedName>
        <fullName evidence="2">Uncharacterized protein</fullName>
    </submittedName>
</protein>
<dbReference type="RefSeq" id="WP_209364206.1">
    <property type="nucleotide sequence ID" value="NZ_JAGISH010000031.1"/>
</dbReference>
<evidence type="ECO:0000313" key="2">
    <source>
        <dbReference type="EMBL" id="MBP0485203.1"/>
    </source>
</evidence>
<keyword evidence="3" id="KW-1185">Reference proteome</keyword>
<sequence>MAEIATVAGAMLLIATKIGREQTLETTDDGELWAGLVDHGEHLRKDRRRGDVADPGDPEIAVPSPVRCGV</sequence>
<organism evidence="2 3">
    <name type="scientific">Sagittula salina</name>
    <dbReference type="NCBI Taxonomy" id="2820268"/>
    <lineage>
        <taxon>Bacteria</taxon>
        <taxon>Pseudomonadati</taxon>
        <taxon>Pseudomonadota</taxon>
        <taxon>Alphaproteobacteria</taxon>
        <taxon>Rhodobacterales</taxon>
        <taxon>Roseobacteraceae</taxon>
        <taxon>Sagittula</taxon>
    </lineage>
</organism>
<feature type="region of interest" description="Disordered" evidence="1">
    <location>
        <begin position="46"/>
        <end position="70"/>
    </location>
</feature>
<name>A0A940MSI8_9RHOB</name>
<reference evidence="2" key="1">
    <citation type="submission" date="2021-03" db="EMBL/GenBank/DDBJ databases">
        <title>Sagittula salina sp. nov. strain M10.9X isolated from the marine waste.</title>
        <authorList>
            <person name="Satari L."/>
            <person name="Molina-Menor E."/>
            <person name="Vidal-Verdu A."/>
            <person name="Pascual J."/>
            <person name="Pereto J."/>
            <person name="Porcar M."/>
        </authorList>
    </citation>
    <scope>NUCLEOTIDE SEQUENCE</scope>
    <source>
        <strain evidence="2">M10.9X</strain>
    </source>
</reference>
<gene>
    <name evidence="2" type="ORF">J5474_22370</name>
</gene>
<dbReference type="AlphaFoldDB" id="A0A940MSI8"/>